<sequence length="84" mass="9226">MPALRAHLAVVETWSENLVSVSWSDSTSGRYSEQPWRLCIARKGGICALTGASIRRGDRVYRPLRKLMSANAGWVVLASALKPV</sequence>
<keyword evidence="2" id="KW-1185">Reference proteome</keyword>
<dbReference type="InterPro" id="IPR021769">
    <property type="entry name" value="DUF3331"/>
</dbReference>
<gene>
    <name evidence="1" type="ORF">L5014_30580</name>
</gene>
<evidence type="ECO:0000313" key="2">
    <source>
        <dbReference type="Proteomes" id="UP001139308"/>
    </source>
</evidence>
<reference evidence="1" key="1">
    <citation type="submission" date="2022-01" db="EMBL/GenBank/DDBJ databases">
        <title>Genome sequence and assembly of Parabukholderia sp. RG36.</title>
        <authorList>
            <person name="Chhetri G."/>
        </authorList>
    </citation>
    <scope>NUCLEOTIDE SEQUENCE</scope>
    <source>
        <strain evidence="1">RG36</strain>
    </source>
</reference>
<name>A0A9X1ULK7_9BURK</name>
<dbReference type="EMBL" id="JAKLJA010000039">
    <property type="protein sequence ID" value="MCG5077639.1"/>
    <property type="molecule type" value="Genomic_DNA"/>
</dbReference>
<proteinExistence type="predicted"/>
<dbReference type="Pfam" id="PF11811">
    <property type="entry name" value="DUF3331"/>
    <property type="match status" value="1"/>
</dbReference>
<organism evidence="1 2">
    <name type="scientific">Paraburkholderia tagetis</name>
    <dbReference type="NCBI Taxonomy" id="2913261"/>
    <lineage>
        <taxon>Bacteria</taxon>
        <taxon>Pseudomonadati</taxon>
        <taxon>Pseudomonadota</taxon>
        <taxon>Betaproteobacteria</taxon>
        <taxon>Burkholderiales</taxon>
        <taxon>Burkholderiaceae</taxon>
        <taxon>Paraburkholderia</taxon>
    </lineage>
</organism>
<dbReference type="Proteomes" id="UP001139308">
    <property type="component" value="Unassembled WGS sequence"/>
</dbReference>
<accession>A0A9X1ULK7</accession>
<comment type="caution">
    <text evidence="1">The sequence shown here is derived from an EMBL/GenBank/DDBJ whole genome shotgun (WGS) entry which is preliminary data.</text>
</comment>
<evidence type="ECO:0000313" key="1">
    <source>
        <dbReference type="EMBL" id="MCG5077639.1"/>
    </source>
</evidence>
<protein>
    <submittedName>
        <fullName evidence="1">DUF3331 domain-containing protein</fullName>
    </submittedName>
</protein>
<dbReference type="AlphaFoldDB" id="A0A9X1ULK7"/>